<dbReference type="PATRIC" id="fig|1122147.4.peg.228"/>
<keyword evidence="1" id="KW-0732">Signal</keyword>
<dbReference type="AlphaFoldDB" id="A0A0R1X8L8"/>
<accession>A0A0R1X8L8</accession>
<evidence type="ECO:0008006" key="4">
    <source>
        <dbReference type="Google" id="ProtNLM"/>
    </source>
</evidence>
<sequence>MKMKKLLLTVAAVVFSGLVATACQPGNPDTSSANISATVFSGVLTTIAGQNGHGTAGIDEQRLYRNIAELSAKKQGLAKTVLTDVINHSGSVIRGGLKIANYRPTKSLTKAQRDALSRVNREIKSIRIIESLTTKAGKRVKNGALHNGDKYVVTVKNTYSQGAFKEAAQHVVVSRLTR</sequence>
<dbReference type="RefSeq" id="WP_027828289.1">
    <property type="nucleotide sequence ID" value="NZ_AUEH01000016.1"/>
</dbReference>
<comment type="caution">
    <text evidence="2">The sequence shown here is derived from an EMBL/GenBank/DDBJ whole genome shotgun (WGS) entry which is preliminary data.</text>
</comment>
<dbReference type="Proteomes" id="UP000050949">
    <property type="component" value="Unassembled WGS sequence"/>
</dbReference>
<evidence type="ECO:0000313" key="2">
    <source>
        <dbReference type="EMBL" id="KRM26149.1"/>
    </source>
</evidence>
<gene>
    <name evidence="2" type="ORF">FC91_GL000218</name>
</gene>
<dbReference type="PROSITE" id="PS51257">
    <property type="entry name" value="PROKAR_LIPOPROTEIN"/>
    <property type="match status" value="1"/>
</dbReference>
<evidence type="ECO:0000256" key="1">
    <source>
        <dbReference type="SAM" id="SignalP"/>
    </source>
</evidence>
<evidence type="ECO:0000313" key="3">
    <source>
        <dbReference type="Proteomes" id="UP000050949"/>
    </source>
</evidence>
<feature type="signal peptide" evidence="1">
    <location>
        <begin position="1"/>
        <end position="22"/>
    </location>
</feature>
<protein>
    <recommendedName>
        <fullName evidence="4">Lipoprotein</fullName>
    </recommendedName>
</protein>
<dbReference type="EMBL" id="AZFW01000084">
    <property type="protein sequence ID" value="KRM26149.1"/>
    <property type="molecule type" value="Genomic_DNA"/>
</dbReference>
<feature type="chain" id="PRO_5039091973" description="Lipoprotein" evidence="1">
    <location>
        <begin position="23"/>
        <end position="178"/>
    </location>
</feature>
<name>A0A0R1X8L8_9LACO</name>
<organism evidence="2 3">
    <name type="scientific">Schleiferilactobacillus harbinensis DSM 16991</name>
    <dbReference type="NCBI Taxonomy" id="1122147"/>
    <lineage>
        <taxon>Bacteria</taxon>
        <taxon>Bacillati</taxon>
        <taxon>Bacillota</taxon>
        <taxon>Bacilli</taxon>
        <taxon>Lactobacillales</taxon>
        <taxon>Lactobacillaceae</taxon>
        <taxon>Schleiferilactobacillus</taxon>
    </lineage>
</organism>
<reference evidence="2 3" key="1">
    <citation type="journal article" date="2015" name="Genome Announc.">
        <title>Expanding the biotechnology potential of lactobacilli through comparative genomics of 213 strains and associated genera.</title>
        <authorList>
            <person name="Sun Z."/>
            <person name="Harris H.M."/>
            <person name="McCann A."/>
            <person name="Guo C."/>
            <person name="Argimon S."/>
            <person name="Zhang W."/>
            <person name="Yang X."/>
            <person name="Jeffery I.B."/>
            <person name="Cooney J.C."/>
            <person name="Kagawa T.F."/>
            <person name="Liu W."/>
            <person name="Song Y."/>
            <person name="Salvetti E."/>
            <person name="Wrobel A."/>
            <person name="Rasinkangas P."/>
            <person name="Parkhill J."/>
            <person name="Rea M.C."/>
            <person name="O'Sullivan O."/>
            <person name="Ritari J."/>
            <person name="Douillard F.P."/>
            <person name="Paul Ross R."/>
            <person name="Yang R."/>
            <person name="Briner A.E."/>
            <person name="Felis G.E."/>
            <person name="de Vos W.M."/>
            <person name="Barrangou R."/>
            <person name="Klaenhammer T.R."/>
            <person name="Caufield P.W."/>
            <person name="Cui Y."/>
            <person name="Zhang H."/>
            <person name="O'Toole P.W."/>
        </authorList>
    </citation>
    <scope>NUCLEOTIDE SEQUENCE [LARGE SCALE GENOMIC DNA]</scope>
    <source>
        <strain evidence="2 3">DSM 16991</strain>
    </source>
</reference>
<proteinExistence type="predicted"/>